<name>A0ABW5EI73_9BURK</name>
<dbReference type="RefSeq" id="WP_312372637.1">
    <property type="nucleotide sequence ID" value="NZ_JBHSIH010000001.1"/>
</dbReference>
<evidence type="ECO:0000256" key="1">
    <source>
        <dbReference type="SAM" id="MobiDB-lite"/>
    </source>
</evidence>
<comment type="caution">
    <text evidence="2">The sequence shown here is derived from an EMBL/GenBank/DDBJ whole genome shotgun (WGS) entry which is preliminary data.</text>
</comment>
<feature type="region of interest" description="Disordered" evidence="1">
    <location>
        <begin position="1"/>
        <end position="80"/>
    </location>
</feature>
<accession>A0ABW5EI73</accession>
<proteinExistence type="predicted"/>
<organism evidence="2 3">
    <name type="scientific">Delftia deserti</name>
    <dbReference type="NCBI Taxonomy" id="1651218"/>
    <lineage>
        <taxon>Bacteria</taxon>
        <taxon>Pseudomonadati</taxon>
        <taxon>Pseudomonadota</taxon>
        <taxon>Betaproteobacteria</taxon>
        <taxon>Burkholderiales</taxon>
        <taxon>Comamonadaceae</taxon>
        <taxon>Delftia</taxon>
    </lineage>
</organism>
<dbReference type="Proteomes" id="UP001597287">
    <property type="component" value="Unassembled WGS sequence"/>
</dbReference>
<sequence>MTAKPMHTRAGTPVAGTDSGVGTAQRMLHSRAKNRRPLCAANMQNHPRNQSQPLLPTKAFHQSNGSPNGKRSTKADAQET</sequence>
<dbReference type="EMBL" id="JBHUIG010000002">
    <property type="protein sequence ID" value="MFD2317416.1"/>
    <property type="molecule type" value="Genomic_DNA"/>
</dbReference>
<evidence type="ECO:0000313" key="2">
    <source>
        <dbReference type="EMBL" id="MFD2317416.1"/>
    </source>
</evidence>
<feature type="compositionally biased region" description="Polar residues" evidence="1">
    <location>
        <begin position="42"/>
        <end position="70"/>
    </location>
</feature>
<reference evidence="3" key="1">
    <citation type="journal article" date="2019" name="Int. J. Syst. Evol. Microbiol.">
        <title>The Global Catalogue of Microorganisms (GCM) 10K type strain sequencing project: providing services to taxonomists for standard genome sequencing and annotation.</title>
        <authorList>
            <consortium name="The Broad Institute Genomics Platform"/>
            <consortium name="The Broad Institute Genome Sequencing Center for Infectious Disease"/>
            <person name="Wu L."/>
            <person name="Ma J."/>
        </authorList>
    </citation>
    <scope>NUCLEOTIDE SEQUENCE [LARGE SCALE GENOMIC DNA]</scope>
    <source>
        <strain evidence="3">CCUG 62793</strain>
    </source>
</reference>
<gene>
    <name evidence="2" type="ORF">ACFSPV_01735</name>
</gene>
<protein>
    <submittedName>
        <fullName evidence="2">Uncharacterized protein</fullName>
    </submittedName>
</protein>
<evidence type="ECO:0000313" key="3">
    <source>
        <dbReference type="Proteomes" id="UP001597287"/>
    </source>
</evidence>
<keyword evidence="3" id="KW-1185">Reference proteome</keyword>